<gene>
    <name evidence="1" type="ORF">PEVE_00016600</name>
</gene>
<evidence type="ECO:0000313" key="2">
    <source>
        <dbReference type="Proteomes" id="UP001159427"/>
    </source>
</evidence>
<comment type="caution">
    <text evidence="1">The sequence shown here is derived from an EMBL/GenBank/DDBJ whole genome shotgun (WGS) entry which is preliminary data.</text>
</comment>
<sequence length="66" mass="7436">LRAALFPAPKGKHPLRTITYPINDGINYAGIRFQKPVGLERINVVLTGTEEVLTLFVCKKIKRFIV</sequence>
<protein>
    <submittedName>
        <fullName evidence="1">Uncharacterized protein</fullName>
    </submittedName>
</protein>
<evidence type="ECO:0000313" key="1">
    <source>
        <dbReference type="EMBL" id="CAH3186023.1"/>
    </source>
</evidence>
<name>A0ABN8S364_9CNID</name>
<feature type="non-terminal residue" evidence="1">
    <location>
        <position position="1"/>
    </location>
</feature>
<dbReference type="Proteomes" id="UP001159427">
    <property type="component" value="Unassembled WGS sequence"/>
</dbReference>
<keyword evidence="2" id="KW-1185">Reference proteome</keyword>
<accession>A0ABN8S364</accession>
<proteinExistence type="predicted"/>
<organism evidence="1 2">
    <name type="scientific">Porites evermanni</name>
    <dbReference type="NCBI Taxonomy" id="104178"/>
    <lineage>
        <taxon>Eukaryota</taxon>
        <taxon>Metazoa</taxon>
        <taxon>Cnidaria</taxon>
        <taxon>Anthozoa</taxon>
        <taxon>Hexacorallia</taxon>
        <taxon>Scleractinia</taxon>
        <taxon>Fungiina</taxon>
        <taxon>Poritidae</taxon>
        <taxon>Porites</taxon>
    </lineage>
</organism>
<dbReference type="EMBL" id="CALNXI010002302">
    <property type="protein sequence ID" value="CAH3186023.1"/>
    <property type="molecule type" value="Genomic_DNA"/>
</dbReference>
<reference evidence="1 2" key="1">
    <citation type="submission" date="2022-05" db="EMBL/GenBank/DDBJ databases">
        <authorList>
            <consortium name="Genoscope - CEA"/>
            <person name="William W."/>
        </authorList>
    </citation>
    <scope>NUCLEOTIDE SEQUENCE [LARGE SCALE GENOMIC DNA]</scope>
</reference>